<accession>A0A3N4K2L0</accession>
<protein>
    <submittedName>
        <fullName evidence="1">Uncharacterized protein</fullName>
    </submittedName>
</protein>
<reference evidence="1 2" key="1">
    <citation type="journal article" date="2018" name="Nat. Ecol. Evol.">
        <title>Pezizomycetes genomes reveal the molecular basis of ectomycorrhizal truffle lifestyle.</title>
        <authorList>
            <person name="Murat C."/>
            <person name="Payen T."/>
            <person name="Noel B."/>
            <person name="Kuo A."/>
            <person name="Morin E."/>
            <person name="Chen J."/>
            <person name="Kohler A."/>
            <person name="Krizsan K."/>
            <person name="Balestrini R."/>
            <person name="Da Silva C."/>
            <person name="Montanini B."/>
            <person name="Hainaut M."/>
            <person name="Levati E."/>
            <person name="Barry K.W."/>
            <person name="Belfiori B."/>
            <person name="Cichocki N."/>
            <person name="Clum A."/>
            <person name="Dockter R.B."/>
            <person name="Fauchery L."/>
            <person name="Guy J."/>
            <person name="Iotti M."/>
            <person name="Le Tacon F."/>
            <person name="Lindquist E.A."/>
            <person name="Lipzen A."/>
            <person name="Malagnac F."/>
            <person name="Mello A."/>
            <person name="Molinier V."/>
            <person name="Miyauchi S."/>
            <person name="Poulain J."/>
            <person name="Riccioni C."/>
            <person name="Rubini A."/>
            <person name="Sitrit Y."/>
            <person name="Splivallo R."/>
            <person name="Traeger S."/>
            <person name="Wang M."/>
            <person name="Zifcakova L."/>
            <person name="Wipf D."/>
            <person name="Zambonelli A."/>
            <person name="Paolocci F."/>
            <person name="Nowrousian M."/>
            <person name="Ottonello S."/>
            <person name="Baldrian P."/>
            <person name="Spatafora J.W."/>
            <person name="Henrissat B."/>
            <person name="Nagy L.G."/>
            <person name="Aury J.M."/>
            <person name="Wincker P."/>
            <person name="Grigoriev I.V."/>
            <person name="Bonfante P."/>
            <person name="Martin F.M."/>
        </authorList>
    </citation>
    <scope>NUCLEOTIDE SEQUENCE [LARGE SCALE GENOMIC DNA]</scope>
    <source>
        <strain evidence="1 2">120613-1</strain>
    </source>
</reference>
<dbReference type="Proteomes" id="UP000276215">
    <property type="component" value="Unassembled WGS sequence"/>
</dbReference>
<evidence type="ECO:0000313" key="2">
    <source>
        <dbReference type="Proteomes" id="UP000276215"/>
    </source>
</evidence>
<sequence>MDLRLRISIQSSMFTRVNQALGLPVTHNPHRYHPLVATGHSVVFRPMIQWLINYHSGNGCSQLKC</sequence>
<dbReference type="EMBL" id="ML120356">
    <property type="protein sequence ID" value="RPB04794.1"/>
    <property type="molecule type" value="Genomic_DNA"/>
</dbReference>
<proteinExistence type="predicted"/>
<organism evidence="1 2">
    <name type="scientific">Choiromyces venosus 120613-1</name>
    <dbReference type="NCBI Taxonomy" id="1336337"/>
    <lineage>
        <taxon>Eukaryota</taxon>
        <taxon>Fungi</taxon>
        <taxon>Dikarya</taxon>
        <taxon>Ascomycota</taxon>
        <taxon>Pezizomycotina</taxon>
        <taxon>Pezizomycetes</taxon>
        <taxon>Pezizales</taxon>
        <taxon>Tuberaceae</taxon>
        <taxon>Choiromyces</taxon>
    </lineage>
</organism>
<dbReference type="AlphaFoldDB" id="A0A3N4K2L0"/>
<evidence type="ECO:0000313" key="1">
    <source>
        <dbReference type="EMBL" id="RPB04794.1"/>
    </source>
</evidence>
<name>A0A3N4K2L0_9PEZI</name>
<gene>
    <name evidence="1" type="ORF">L873DRAFT_1798589</name>
</gene>
<keyword evidence="2" id="KW-1185">Reference proteome</keyword>